<accession>A0A1N7J2L3</accession>
<evidence type="ECO:0000313" key="2">
    <source>
        <dbReference type="EMBL" id="SIS43477.1"/>
    </source>
</evidence>
<dbReference type="Proteomes" id="UP000187608">
    <property type="component" value="Unassembled WGS sequence"/>
</dbReference>
<sequence length="502" mass="58378">MIITTERIDSVSAEYSTLYNLQPVGLGTPYIESLTSYITRLSKEHNVSLGNLVKGVIGPAFEQSYIKKNLAESVFGETGRYINGNSDVSIYYIKVMEILTGREDIQHLTMCNWKGVFHKNIIGKNKKWCEFCLEEWKKNDQVIYEPLIWQVDNVNFCDNHNCELSSICFNCNKSQGYLSSMNNLGYCQFCFSWLGVKRSTSESVETPHEEEFINQNFKELILESQNKHSFPTQNNILNSFNCLKDEYGGINKLSVILNVKYHTLVSWVLGYNRPSVENLEIVCSSLNISMLDFFDLDEKTVIDNRVSLPNSFIFGNDEESRKELQRNLEIKLNDDTVQPLSSIAKELQVSTNYLKSKFPGVTKKLLNKHREHQSRIWQNRSNEIIQLLNEEINSPQPISKAEFCRVNEFSLSSLNRHFPLLARELVEKHKEYTAFKKKKRKEEIKKEVKDIMITIHNRGEYPSIRNIIKSMNKKGVFRNPEIRSYYKAQMKELGYVVNKNRK</sequence>
<gene>
    <name evidence="2" type="ORF">SAMN05421687_103237</name>
</gene>
<keyword evidence="3" id="KW-1185">Reference proteome</keyword>
<dbReference type="InterPro" id="IPR001387">
    <property type="entry name" value="Cro/C1-type_HTH"/>
</dbReference>
<evidence type="ECO:0000259" key="1">
    <source>
        <dbReference type="PROSITE" id="PS50943"/>
    </source>
</evidence>
<dbReference type="InterPro" id="IPR009492">
    <property type="entry name" value="TniQ"/>
</dbReference>
<feature type="domain" description="HTH cro/C1-type" evidence="1">
    <location>
        <begin position="257"/>
        <end position="293"/>
    </location>
</feature>
<name>A0A1N7J2L3_9BACI</name>
<protein>
    <submittedName>
        <fullName evidence="2">TniQ protein</fullName>
    </submittedName>
</protein>
<dbReference type="OrthoDB" id="2569037at2"/>
<dbReference type="Pfam" id="PF06527">
    <property type="entry name" value="TniQ"/>
    <property type="match status" value="1"/>
</dbReference>
<evidence type="ECO:0000313" key="3">
    <source>
        <dbReference type="Proteomes" id="UP000187608"/>
    </source>
</evidence>
<dbReference type="RefSeq" id="WP_076557825.1">
    <property type="nucleotide sequence ID" value="NZ_FTOC01000003.1"/>
</dbReference>
<dbReference type="PROSITE" id="PS50943">
    <property type="entry name" value="HTH_CROC1"/>
    <property type="match status" value="1"/>
</dbReference>
<dbReference type="STRING" id="570947.SAMN05421687_103237"/>
<proteinExistence type="predicted"/>
<reference evidence="3" key="1">
    <citation type="submission" date="2017-01" db="EMBL/GenBank/DDBJ databases">
        <authorList>
            <person name="Varghese N."/>
            <person name="Submissions S."/>
        </authorList>
    </citation>
    <scope>NUCLEOTIDE SEQUENCE [LARGE SCALE GENOMIC DNA]</scope>
    <source>
        <strain evidence="3">DSM 23127</strain>
    </source>
</reference>
<dbReference type="AlphaFoldDB" id="A0A1N7J2L3"/>
<dbReference type="EMBL" id="FTOC01000003">
    <property type="protein sequence ID" value="SIS43477.1"/>
    <property type="molecule type" value="Genomic_DNA"/>
</dbReference>
<organism evidence="2 3">
    <name type="scientific">Salimicrobium flavidum</name>
    <dbReference type="NCBI Taxonomy" id="570947"/>
    <lineage>
        <taxon>Bacteria</taxon>
        <taxon>Bacillati</taxon>
        <taxon>Bacillota</taxon>
        <taxon>Bacilli</taxon>
        <taxon>Bacillales</taxon>
        <taxon>Bacillaceae</taxon>
        <taxon>Salimicrobium</taxon>
    </lineage>
</organism>